<gene>
    <name evidence="2" type="primary">arsC</name>
    <name evidence="2" type="ORF">GCM10009821_18940</name>
</gene>
<dbReference type="InterPro" id="IPR036249">
    <property type="entry name" value="Thioredoxin-like_sf"/>
</dbReference>
<dbReference type="RefSeq" id="WP_344327376.1">
    <property type="nucleotide sequence ID" value="NZ_BAAAPY010000006.1"/>
</dbReference>
<reference evidence="2 3" key="1">
    <citation type="journal article" date="2019" name="Int. J. Syst. Evol. Microbiol.">
        <title>The Global Catalogue of Microorganisms (GCM) 10K type strain sequencing project: providing services to taxonomists for standard genome sequencing and annotation.</title>
        <authorList>
            <consortium name="The Broad Institute Genomics Platform"/>
            <consortium name="The Broad Institute Genome Sequencing Center for Infectious Disease"/>
            <person name="Wu L."/>
            <person name="Ma J."/>
        </authorList>
    </citation>
    <scope>NUCLEOTIDE SEQUENCE [LARGE SCALE GENOMIC DNA]</scope>
    <source>
        <strain evidence="2 3">JCM 15749</strain>
    </source>
</reference>
<dbReference type="EMBL" id="BAAAPY010000006">
    <property type="protein sequence ID" value="GAA2079099.1"/>
    <property type="molecule type" value="Genomic_DNA"/>
</dbReference>
<dbReference type="InterPro" id="IPR006660">
    <property type="entry name" value="Arsenate_reductase-like"/>
</dbReference>
<comment type="caution">
    <text evidence="2">The sequence shown here is derived from an EMBL/GenBank/DDBJ whole genome shotgun (WGS) entry which is preliminary data.</text>
</comment>
<name>A0ABN2W0V6_9ACTN</name>
<organism evidence="2 3">
    <name type="scientific">Aeromicrobium halocynthiae</name>
    <dbReference type="NCBI Taxonomy" id="560557"/>
    <lineage>
        <taxon>Bacteria</taxon>
        <taxon>Bacillati</taxon>
        <taxon>Actinomycetota</taxon>
        <taxon>Actinomycetes</taxon>
        <taxon>Propionibacteriales</taxon>
        <taxon>Nocardioidaceae</taxon>
        <taxon>Aeromicrobium</taxon>
    </lineage>
</organism>
<evidence type="ECO:0000256" key="1">
    <source>
        <dbReference type="PROSITE-ProRule" id="PRU01282"/>
    </source>
</evidence>
<comment type="similarity">
    <text evidence="1">Belongs to the ArsC family.</text>
</comment>
<dbReference type="Gene3D" id="3.40.30.10">
    <property type="entry name" value="Glutaredoxin"/>
    <property type="match status" value="1"/>
</dbReference>
<dbReference type="PANTHER" id="PTHR30041">
    <property type="entry name" value="ARSENATE REDUCTASE"/>
    <property type="match status" value="1"/>
</dbReference>
<sequence>MSDSTLRILHNPSCSTSRHAVEQARDAGLAPELVRYLTTPLTREELLELIAILEDDPADLVRKDRFFVEQGLDADAYTTPEQVADLLVQHPRLLERPVLVRGDRAIIGRPKARAEEFLRS</sequence>
<dbReference type="SUPFAM" id="SSF52833">
    <property type="entry name" value="Thioredoxin-like"/>
    <property type="match status" value="1"/>
</dbReference>
<evidence type="ECO:0000313" key="3">
    <source>
        <dbReference type="Proteomes" id="UP001501480"/>
    </source>
</evidence>
<keyword evidence="3" id="KW-1185">Reference proteome</keyword>
<dbReference type="PANTHER" id="PTHR30041:SF4">
    <property type="entry name" value="ARSENATE REDUCTASE"/>
    <property type="match status" value="1"/>
</dbReference>
<dbReference type="Proteomes" id="UP001501480">
    <property type="component" value="Unassembled WGS sequence"/>
</dbReference>
<dbReference type="Pfam" id="PF03960">
    <property type="entry name" value="ArsC"/>
    <property type="match status" value="1"/>
</dbReference>
<accession>A0ABN2W0V6</accession>
<proteinExistence type="inferred from homology"/>
<protein>
    <submittedName>
        <fullName evidence="2">Arsenate reductase (Glutaredoxin)</fullName>
    </submittedName>
</protein>
<evidence type="ECO:0000313" key="2">
    <source>
        <dbReference type="EMBL" id="GAA2079099.1"/>
    </source>
</evidence>
<dbReference type="PROSITE" id="PS51353">
    <property type="entry name" value="ARSC"/>
    <property type="match status" value="1"/>
</dbReference>